<dbReference type="CTD" id="80312"/>
<feature type="region of interest" description="Disordered" evidence="14">
    <location>
        <begin position="1781"/>
        <end position="1802"/>
    </location>
</feature>
<feature type="compositionally biased region" description="Basic residues" evidence="14">
    <location>
        <begin position="1"/>
        <end position="15"/>
    </location>
</feature>
<dbReference type="OrthoDB" id="8854879at2759"/>
<dbReference type="GO" id="GO:0005634">
    <property type="term" value="C:nucleus"/>
    <property type="evidence" value="ECO:0007669"/>
    <property type="project" value="UniProtKB-UniRule"/>
</dbReference>
<dbReference type="GO" id="GO:0045944">
    <property type="term" value="P:positive regulation of transcription by RNA polymerase II"/>
    <property type="evidence" value="ECO:0007669"/>
    <property type="project" value="TreeGrafter"/>
</dbReference>
<evidence type="ECO:0000256" key="6">
    <source>
        <dbReference type="ARBA" id="ARBA00022833"/>
    </source>
</evidence>
<feature type="region of interest" description="Disordered" evidence="14">
    <location>
        <begin position="386"/>
        <end position="415"/>
    </location>
</feature>
<keyword evidence="6 13" id="KW-0862">Zinc</keyword>
<dbReference type="GO" id="GO:0005694">
    <property type="term" value="C:chromosome"/>
    <property type="evidence" value="ECO:0007669"/>
    <property type="project" value="UniProtKB-SubCell"/>
</dbReference>
<evidence type="ECO:0000256" key="8">
    <source>
        <dbReference type="ARBA" id="ARBA00023002"/>
    </source>
</evidence>
<feature type="compositionally biased region" description="Polar residues" evidence="14">
    <location>
        <begin position="1697"/>
        <end position="1713"/>
    </location>
</feature>
<dbReference type="KEGG" id="char:105909953"/>
<feature type="compositionally biased region" description="Basic and acidic residues" evidence="14">
    <location>
        <begin position="1594"/>
        <end position="1617"/>
    </location>
</feature>
<dbReference type="GO" id="GO:0070579">
    <property type="term" value="F:DNA 5-methylcytosine dioxygenase activity"/>
    <property type="evidence" value="ECO:0007669"/>
    <property type="project" value="UniProtKB-UniRule"/>
</dbReference>
<organism evidence="16 17">
    <name type="scientific">Clupea harengus</name>
    <name type="common">Atlantic herring</name>
    <dbReference type="NCBI Taxonomy" id="7950"/>
    <lineage>
        <taxon>Eukaryota</taxon>
        <taxon>Metazoa</taxon>
        <taxon>Chordata</taxon>
        <taxon>Craniata</taxon>
        <taxon>Vertebrata</taxon>
        <taxon>Euteleostomi</taxon>
        <taxon>Actinopterygii</taxon>
        <taxon>Neopterygii</taxon>
        <taxon>Teleostei</taxon>
        <taxon>Clupei</taxon>
        <taxon>Clupeiformes</taxon>
        <taxon>Clupeoidei</taxon>
        <taxon>Clupeidae</taxon>
        <taxon>Clupea</taxon>
    </lineage>
</organism>
<feature type="region of interest" description="Disordered" evidence="14">
    <location>
        <begin position="519"/>
        <end position="552"/>
    </location>
</feature>
<dbReference type="Proteomes" id="UP000515152">
    <property type="component" value="Chromosome 13"/>
</dbReference>
<evidence type="ECO:0000256" key="4">
    <source>
        <dbReference type="ARBA" id="ARBA00022723"/>
    </source>
</evidence>
<dbReference type="GO" id="GO:0008270">
    <property type="term" value="F:zinc ion binding"/>
    <property type="evidence" value="ECO:0007669"/>
    <property type="project" value="UniProtKB-UniRule"/>
</dbReference>
<dbReference type="PANTHER" id="PTHR23358">
    <property type="entry name" value="METHYLCYTOSINE DIOXYGENASE TET"/>
    <property type="match status" value="1"/>
</dbReference>
<evidence type="ECO:0000256" key="14">
    <source>
        <dbReference type="SAM" id="MobiDB-lite"/>
    </source>
</evidence>
<comment type="subcellular location">
    <subcellularLocation>
        <location evidence="1">Chromosome</location>
    </subcellularLocation>
</comment>
<sequence length="1980" mass="216776">MPPTPKKPKKLHPPLKRNDKKLISTSVKRRTINPGKSKGQTAKNTSEVSNRPTAKAQTAKIPAINKAANHASQGYSDRGNLHPVRTRSTRLRHSVKSATQFGLVVDLQGRRKSLRGTQLSQSVLQDVKPNKTGRSAKEKCRQLRGLNQWVAKQFDSCNANQQKKALIGIKSDDQLSSLRSELAMVEQDNTLNVLSIKEEPVTDHSGKSNESESIMADPQHPDRIDPESICANKSDSSEPTSEEDPFKNADTSGPVESPLVLSPHEAVLGSDEAGCHGAALQQQTCSILCSSTLTTPNPPTSPNVSFDPSPSCTSSKLSPLEESADGPIVEVRIPHVTVDGNTKDQPVLSEGRPSKETDSLLLQSTNINVCSTEAVELDLVPKILPCSDSKPTSSSESTQSSFDTESEPGLPDALLEPTVSGAFPLSEEDMQHFLRGPDEERERSKRSRCKACEPCLRKVNCGQCSCCLNRKTGHQICKLRKCIELKKRPSAAKVGSKDIAKLVKKKRVSKVETEGISVNGTKVEQMEDTSAAEEKEGDSSQGHTAPLDALPPAQKGAAAPLLEKELGTSDTDALTSQSLSLNLPNGSGNHVGGDAGCASPSFERADGVLSQATPKALPLKKIKMEEPWVFTENQTSSHSESGDGYEDALSTLAAVVCFSLTDRKALEERFFGPRPSVVCALKTEPEDSSHQSYQKSVCVSPFTDTLLEQNNSDKCVNDSGSPLPSVQSLVEQRNLSMEQAIAIEALTQLAALPQNIPIKMENGILDTRSESETAANVSSRRNIPLLEAKSMSDVASNKVSVISSSQHQTSVIHSPLNRQGNPSHHSACTSDKLSLQHLLKASSDCEKLPLIPEKGLKQTAGQALCKMEKSEGTFKEYKQSERMPGRSSRNKDEEEVAMQLAQLAFIIESRQKQTPSVHLSPCSENNPPKGVPVVQAIKYNSHSLAQNLKKTPLKRVKTMPSKPRVSKKKALEMNGDPMGESLTNPRTPLSRRTPNGKTPPKAKGQKAFSQQNMSLNLKRNPFLPQIQIDLKKYIAEAHLQREKRQLLSFSGPLKGEHLESQAPLGLGNNSMSHLRTGPNTLNHSHEKHPMLHPNGHHIQENGHGDGAQEGRRECGNQSISQVFRSCDMLNPSARPQGHPSVPSSPGAVSTHQPGIDSKTSRYSNDQQQLCKDQEAYYKVETSGSVTVLSTSTINVETGVDYAREHTSSKDTLNSFLESPLKFLDTPTKNLLTPPSKKNIEMPTCDCMEQIIEKEEGPFYTHLGSGPSVAAVRELMENRYGQKGKAVRVEVVVYTGKEGRSSQGCPIAKWVIRRGSEEEKLLCLVRHRTGHRCQDAVVVILILAWEGIPRTVADHLYHELTQTLCKYGSPTSRRCGLNEDRTCACQGLDPETCGASFSFGCSWSMYFNGCKFARSKIPRKFRLLGDYPKEEEKLDDNLQHLATDLAPLYKQLAPEAFQNQVENEHLGRDCRLGVNQGQPFSGVTACVDFCAHAHRDTHNMNNGSTVVCTLTKEDNRAVRNVPEDEQLHVLPLYKISDTDEFGRAEGQWAKMQTGALQVLSAFPREVRLLAEPVKSARKRRLDAKKASAEKQQNNQEKKQTTPGKVKSELFKGTPDRGYKSNSVEPSPLVKTEPQSYSIPLRTTGVGNYPLDYNPSHPFNHNREYPTPPGANSQPMEALSSHESSRSSPKCGFVGGGSWNYNNDSRPSGCPQPSDQRLLEPRPAVSPLTTKGFRDYPHPHTFKSEPDEVHCSSFLRVPTPGESTPPRSLYPHPAEGLQSRLNGYHRGPLAQGTPGDQGSPLPPQTPLIPEAVKAEEVWSDSEHNFMDGDIGGVAVAPSHGSILIECARREMHATTPILRPNRSHPTRISLVFYQHKNLNEPGHGLAVWEAKMAVKAREKEEEAERLALGGGVGPLLSPSKANGRRGRPAGECPSEDTEESCSEEKELAQVPTRWAQTLPQDRVITVSPYALTQVTGPYNRWM</sequence>
<feature type="compositionally biased region" description="Basic and acidic residues" evidence="14">
    <location>
        <begin position="1097"/>
        <end position="1114"/>
    </location>
</feature>
<dbReference type="InterPro" id="IPR046942">
    <property type="entry name" value="TET_oxygenase"/>
</dbReference>
<feature type="region of interest" description="Disordered" evidence="14">
    <location>
        <begin position="1903"/>
        <end position="1944"/>
    </location>
</feature>
<evidence type="ECO:0000256" key="12">
    <source>
        <dbReference type="PROSITE-ProRule" id="PRU00509"/>
    </source>
</evidence>
<evidence type="ECO:0000256" key="2">
    <source>
        <dbReference type="ARBA" id="ARBA00007502"/>
    </source>
</evidence>
<dbReference type="GO" id="GO:0001666">
    <property type="term" value="P:response to hypoxia"/>
    <property type="evidence" value="ECO:0007669"/>
    <property type="project" value="Ensembl"/>
</dbReference>
<dbReference type="EC" id="1.14.11.80" evidence="13"/>
<feature type="region of interest" description="Disordered" evidence="14">
    <location>
        <begin position="1"/>
        <end position="62"/>
    </location>
</feature>
<evidence type="ECO:0000256" key="1">
    <source>
        <dbReference type="ARBA" id="ARBA00004286"/>
    </source>
</evidence>
<feature type="compositionally biased region" description="Basic and acidic residues" evidence="14">
    <location>
        <begin position="196"/>
        <end position="210"/>
    </location>
</feature>
<keyword evidence="7 13" id="KW-0223">Dioxygenase</keyword>
<keyword evidence="5 12" id="KW-0863">Zinc-finger</keyword>
<dbReference type="GeneID" id="105909953"/>
<dbReference type="GO" id="GO:0071222">
    <property type="term" value="P:cellular response to lipopolysaccharide"/>
    <property type="evidence" value="ECO:0007669"/>
    <property type="project" value="Ensembl"/>
</dbReference>
<protein>
    <recommendedName>
        <fullName evidence="13">Methylcytosine dioxygenase TET</fullName>
        <ecNumber evidence="13">1.14.11.80</ecNumber>
    </recommendedName>
</protein>
<evidence type="ECO:0000313" key="16">
    <source>
        <dbReference type="Proteomes" id="UP000515152"/>
    </source>
</evidence>
<comment type="catalytic activity">
    <reaction evidence="11 13">
        <text>a 5-hydroxymethyl-2'-deoxycytidine in DNA + 2-oxoglutarate + O2 = a 5-formyl-2'-deoxycytidine in DNA + succinate + CO2 + H2O</text>
        <dbReference type="Rhea" id="RHEA:53828"/>
        <dbReference type="Rhea" id="RHEA-COMP:13315"/>
        <dbReference type="Rhea" id="RHEA-COMP:13656"/>
        <dbReference type="ChEBI" id="CHEBI:15377"/>
        <dbReference type="ChEBI" id="CHEBI:15379"/>
        <dbReference type="ChEBI" id="CHEBI:16526"/>
        <dbReference type="ChEBI" id="CHEBI:16810"/>
        <dbReference type="ChEBI" id="CHEBI:30031"/>
        <dbReference type="ChEBI" id="CHEBI:136731"/>
        <dbReference type="ChEBI" id="CHEBI:137731"/>
        <dbReference type="EC" id="1.14.11.80"/>
    </reaction>
</comment>
<reference evidence="17" key="1">
    <citation type="submission" date="2025-08" db="UniProtKB">
        <authorList>
            <consortium name="RefSeq"/>
        </authorList>
    </citation>
    <scope>IDENTIFICATION</scope>
</reference>
<gene>
    <name evidence="17" type="primary">tet1</name>
</gene>
<feature type="region of interest" description="Disordered" evidence="14">
    <location>
        <begin position="194"/>
        <end position="258"/>
    </location>
</feature>
<comment type="cofactor">
    <cofactor evidence="13">
        <name>Fe(2+)</name>
        <dbReference type="ChEBI" id="CHEBI:29033"/>
    </cofactor>
    <text evidence="13">Binds 1 Fe(2+) ion per subunit.</text>
</comment>
<dbReference type="PANTHER" id="PTHR23358:SF2">
    <property type="entry name" value="METHYLCYTOSINE DIOXYGENASE TET1"/>
    <property type="match status" value="1"/>
</dbReference>
<feature type="compositionally biased region" description="Polar residues" evidence="14">
    <location>
        <begin position="578"/>
        <end position="588"/>
    </location>
</feature>
<dbReference type="InterPro" id="IPR002857">
    <property type="entry name" value="Znf_CXXC"/>
</dbReference>
<dbReference type="GO" id="GO:0141166">
    <property type="term" value="P:chromosomal 5-methylcytosine DNA demethylation pathway"/>
    <property type="evidence" value="ECO:0007669"/>
    <property type="project" value="UniProtKB-UniRule"/>
</dbReference>
<evidence type="ECO:0000256" key="5">
    <source>
        <dbReference type="ARBA" id="ARBA00022771"/>
    </source>
</evidence>
<comment type="similarity">
    <text evidence="2 13">Belongs to the TET family.</text>
</comment>
<dbReference type="GO" id="GO:0040029">
    <property type="term" value="P:epigenetic regulation of gene expression"/>
    <property type="evidence" value="ECO:0007669"/>
    <property type="project" value="InterPro"/>
</dbReference>
<evidence type="ECO:0000259" key="15">
    <source>
        <dbReference type="PROSITE" id="PS51058"/>
    </source>
</evidence>
<evidence type="ECO:0000256" key="9">
    <source>
        <dbReference type="ARBA" id="ARBA00023004"/>
    </source>
</evidence>
<comment type="cofactor">
    <cofactor evidence="13">
        <name>Zn(2+)</name>
        <dbReference type="ChEBI" id="CHEBI:29105"/>
    </cofactor>
    <text evidence="13">The zinc ions have a structural role.</text>
</comment>
<comment type="function">
    <text evidence="13">Dioxygenase that catalyzes the conversion of the modified genomic base 5-methylcytosine (5mC) into 5-hydroxymethylcytosine (5hmC) and plays a key role in epigenetic chromatin reprogramming during embryonic development.</text>
</comment>
<feature type="compositionally biased region" description="Polar residues" evidence="14">
    <location>
        <begin position="306"/>
        <end position="317"/>
    </location>
</feature>
<proteinExistence type="inferred from homology"/>
<evidence type="ECO:0000256" key="7">
    <source>
        <dbReference type="ARBA" id="ARBA00022964"/>
    </source>
</evidence>
<feature type="region of interest" description="Disordered" evidence="14">
    <location>
        <begin position="296"/>
        <end position="356"/>
    </location>
</feature>
<comment type="catalytic activity">
    <reaction evidence="10 13">
        <text>a 5-formyl-2'-deoxycytidine in DNA + 2-oxoglutarate + O2 = a 5-carboxyl-2'-deoxycytidine in DNA + succinate + CO2 + H(+)</text>
        <dbReference type="Rhea" id="RHEA:53832"/>
        <dbReference type="Rhea" id="RHEA-COMP:13656"/>
        <dbReference type="Rhea" id="RHEA-COMP:13657"/>
        <dbReference type="ChEBI" id="CHEBI:15378"/>
        <dbReference type="ChEBI" id="CHEBI:15379"/>
        <dbReference type="ChEBI" id="CHEBI:16526"/>
        <dbReference type="ChEBI" id="CHEBI:16810"/>
        <dbReference type="ChEBI" id="CHEBI:30031"/>
        <dbReference type="ChEBI" id="CHEBI:137731"/>
        <dbReference type="ChEBI" id="CHEBI:137732"/>
        <dbReference type="EC" id="1.14.11.80"/>
    </reaction>
</comment>
<dbReference type="SMART" id="SM01333">
    <property type="entry name" value="Tet_JBP"/>
    <property type="match status" value="1"/>
</dbReference>
<dbReference type="InterPro" id="IPR024779">
    <property type="entry name" value="2OGFeDO_JBP1/TET_oxygenase_dom"/>
</dbReference>
<evidence type="ECO:0000256" key="13">
    <source>
        <dbReference type="RuleBase" id="RU367064"/>
    </source>
</evidence>
<keyword evidence="3" id="KW-0158">Chromosome</keyword>
<name>A0A6P3WB53_CLUHA</name>
<feature type="region of interest" description="Disordered" evidence="14">
    <location>
        <begin position="1094"/>
        <end position="1115"/>
    </location>
</feature>
<dbReference type="GO" id="GO:0003677">
    <property type="term" value="F:DNA binding"/>
    <property type="evidence" value="ECO:0007669"/>
    <property type="project" value="InterPro"/>
</dbReference>
<keyword evidence="9 13" id="KW-0408">Iron</keyword>
<evidence type="ECO:0000256" key="10">
    <source>
        <dbReference type="ARBA" id="ARBA00047840"/>
    </source>
</evidence>
<evidence type="ECO:0000256" key="3">
    <source>
        <dbReference type="ARBA" id="ARBA00022454"/>
    </source>
</evidence>
<feature type="region of interest" description="Disordered" evidence="14">
    <location>
        <begin position="1575"/>
        <end position="1733"/>
    </location>
</feature>
<keyword evidence="16" id="KW-1185">Reference proteome</keyword>
<keyword evidence="8 13" id="KW-0560">Oxidoreductase</keyword>
<dbReference type="PROSITE" id="PS51058">
    <property type="entry name" value="ZF_CXXC"/>
    <property type="match status" value="1"/>
</dbReference>
<evidence type="ECO:0000313" key="17">
    <source>
        <dbReference type="RefSeq" id="XP_012694080.2"/>
    </source>
</evidence>
<keyword evidence="4 13" id="KW-0479">Metal-binding</keyword>
<dbReference type="GO" id="GO:0032656">
    <property type="term" value="P:regulation of interleukin-13 production"/>
    <property type="evidence" value="ECO:0007669"/>
    <property type="project" value="Ensembl"/>
</dbReference>
<evidence type="ECO:0000256" key="11">
    <source>
        <dbReference type="ARBA" id="ARBA00049431"/>
    </source>
</evidence>
<feature type="compositionally biased region" description="Polar residues" evidence="14">
    <location>
        <begin position="38"/>
        <end position="56"/>
    </location>
</feature>
<feature type="region of interest" description="Disordered" evidence="14">
    <location>
        <begin position="958"/>
        <end position="1008"/>
    </location>
</feature>
<feature type="region of interest" description="Disordered" evidence="14">
    <location>
        <begin position="1128"/>
        <end position="1167"/>
    </location>
</feature>
<dbReference type="InterPro" id="IPR040175">
    <property type="entry name" value="TET1/2/3"/>
</dbReference>
<feature type="region of interest" description="Disordered" evidence="14">
    <location>
        <begin position="578"/>
        <end position="598"/>
    </location>
</feature>
<dbReference type="Pfam" id="PF12851">
    <property type="entry name" value="Tet_JBP"/>
    <property type="match status" value="1"/>
</dbReference>
<comment type="catalytic activity">
    <reaction evidence="13">
        <text>a 5-methyl-2'-deoxycytidine in DNA + 2-oxoglutarate + O2 = a 5-hydroxymethyl-2'-deoxycytidine in DNA + succinate + CO2</text>
        <dbReference type="Rhea" id="RHEA:52636"/>
        <dbReference type="Rhea" id="RHEA-COMP:11370"/>
        <dbReference type="Rhea" id="RHEA-COMP:13315"/>
        <dbReference type="ChEBI" id="CHEBI:15379"/>
        <dbReference type="ChEBI" id="CHEBI:16526"/>
        <dbReference type="ChEBI" id="CHEBI:16810"/>
        <dbReference type="ChEBI" id="CHEBI:30031"/>
        <dbReference type="ChEBI" id="CHEBI:85454"/>
        <dbReference type="ChEBI" id="CHEBI:136731"/>
        <dbReference type="EC" id="1.14.11.80"/>
    </reaction>
</comment>
<accession>A0A6P3WB53</accession>
<feature type="domain" description="CXXC-type" evidence="15">
    <location>
        <begin position="442"/>
        <end position="483"/>
    </location>
</feature>
<feature type="compositionally biased region" description="Polar residues" evidence="14">
    <location>
        <begin position="1141"/>
        <end position="1152"/>
    </location>
</feature>
<dbReference type="RefSeq" id="XP_012694080.2">
    <property type="nucleotide sequence ID" value="XM_012838626.3"/>
</dbReference>
<feature type="compositionally biased region" description="Polar residues" evidence="14">
    <location>
        <begin position="981"/>
        <end position="996"/>
    </location>
</feature>
<feature type="compositionally biased region" description="Low complexity" evidence="14">
    <location>
        <begin position="387"/>
        <end position="403"/>
    </location>
</feature>